<dbReference type="SUPFAM" id="SSF48317">
    <property type="entry name" value="Acid phosphatase/Vanadium-dependent haloperoxidase"/>
    <property type="match status" value="1"/>
</dbReference>
<protein>
    <submittedName>
        <fullName evidence="3">Phosphatase PAP2 family protein</fullName>
    </submittedName>
</protein>
<keyword evidence="1" id="KW-0472">Membrane</keyword>
<name>A0AA41G1H2_9EURY</name>
<feature type="transmembrane region" description="Helical" evidence="1">
    <location>
        <begin position="271"/>
        <end position="289"/>
    </location>
</feature>
<dbReference type="Pfam" id="PF01569">
    <property type="entry name" value="PAP2"/>
    <property type="match status" value="1"/>
</dbReference>
<feature type="transmembrane region" description="Helical" evidence="1">
    <location>
        <begin position="7"/>
        <end position="25"/>
    </location>
</feature>
<comment type="caution">
    <text evidence="3">The sequence shown here is derived from an EMBL/GenBank/DDBJ whole genome shotgun (WGS) entry which is preliminary data.</text>
</comment>
<feature type="transmembrane region" description="Helical" evidence="1">
    <location>
        <begin position="31"/>
        <end position="48"/>
    </location>
</feature>
<dbReference type="EMBL" id="JAHQXE010000003">
    <property type="protein sequence ID" value="MBV0902460.1"/>
    <property type="molecule type" value="Genomic_DNA"/>
</dbReference>
<evidence type="ECO:0000256" key="1">
    <source>
        <dbReference type="SAM" id="Phobius"/>
    </source>
</evidence>
<keyword evidence="4" id="KW-1185">Reference proteome</keyword>
<evidence type="ECO:0000313" key="4">
    <source>
        <dbReference type="Proteomes" id="UP001166304"/>
    </source>
</evidence>
<feature type="transmembrane region" description="Helical" evidence="1">
    <location>
        <begin position="145"/>
        <end position="164"/>
    </location>
</feature>
<dbReference type="InterPro" id="IPR000326">
    <property type="entry name" value="PAP2/HPO"/>
</dbReference>
<organism evidence="3 4">
    <name type="scientific">Haloarcula salina</name>
    <dbReference type="NCBI Taxonomy" id="1429914"/>
    <lineage>
        <taxon>Archaea</taxon>
        <taxon>Methanobacteriati</taxon>
        <taxon>Methanobacteriota</taxon>
        <taxon>Stenosarchaea group</taxon>
        <taxon>Halobacteria</taxon>
        <taxon>Halobacteriales</taxon>
        <taxon>Haloarculaceae</taxon>
        <taxon>Haloarcula</taxon>
    </lineage>
</organism>
<accession>A0AA41G1H2</accession>
<feature type="transmembrane region" description="Helical" evidence="1">
    <location>
        <begin position="115"/>
        <end position="136"/>
    </location>
</feature>
<feature type="transmembrane region" description="Helical" evidence="1">
    <location>
        <begin position="216"/>
        <end position="232"/>
    </location>
</feature>
<dbReference type="InterPro" id="IPR036938">
    <property type="entry name" value="PAP2/HPO_sf"/>
</dbReference>
<proteinExistence type="predicted"/>
<feature type="transmembrane region" description="Helical" evidence="1">
    <location>
        <begin position="60"/>
        <end position="81"/>
    </location>
</feature>
<dbReference type="PANTHER" id="PTHR14969">
    <property type="entry name" value="SPHINGOSINE-1-PHOSPHATE PHOSPHOHYDROLASE"/>
    <property type="match status" value="1"/>
</dbReference>
<dbReference type="RefSeq" id="WP_162413384.1">
    <property type="nucleotide sequence ID" value="NZ_JAHQXE010000003.1"/>
</dbReference>
<dbReference type="Proteomes" id="UP001166304">
    <property type="component" value="Unassembled WGS sequence"/>
</dbReference>
<feature type="domain" description="Phosphatidic acid phosphatase type 2/haloperoxidase" evidence="2">
    <location>
        <begin position="61"/>
        <end position="185"/>
    </location>
</feature>
<dbReference type="SMART" id="SM00014">
    <property type="entry name" value="acidPPc"/>
    <property type="match status" value="1"/>
</dbReference>
<gene>
    <name evidence="3" type="ORF">KTS37_11740</name>
</gene>
<feature type="transmembrane region" description="Helical" evidence="1">
    <location>
        <begin position="244"/>
        <end position="265"/>
    </location>
</feature>
<reference evidence="3" key="1">
    <citation type="submission" date="2021-06" db="EMBL/GenBank/DDBJ databases">
        <title>New haloarchaea isolates fom saline soil.</title>
        <authorList>
            <person name="Duran-Viseras A."/>
            <person name="Sanchez-Porro C.S."/>
            <person name="Ventosa A."/>
        </authorList>
    </citation>
    <scope>NUCLEOTIDE SEQUENCE</scope>
    <source>
        <strain evidence="3">JCM 18369</strain>
    </source>
</reference>
<dbReference type="AlphaFoldDB" id="A0AA41G1H2"/>
<keyword evidence="1" id="KW-0812">Transmembrane</keyword>
<feature type="transmembrane region" description="Helical" evidence="1">
    <location>
        <begin position="170"/>
        <end position="187"/>
    </location>
</feature>
<keyword evidence="1" id="KW-1133">Transmembrane helix</keyword>
<dbReference type="Gene3D" id="1.20.144.10">
    <property type="entry name" value="Phosphatidic acid phosphatase type 2/haloperoxidase"/>
    <property type="match status" value="1"/>
</dbReference>
<sequence>MTRTAGVTELLSALPGAVVVLFALVTQLGDFWFTFLSCSLLYWVGSRTPGIGRGLTRERAAMLVALLAGAVALAVSLKAVFALPRPPGAGTAAHADLLPVAVRGVYESMATGEGYGFPSGHATVSLLVWGGFAWALRVGTRRTRAAVAGTVVALVGLSRLVLGVHYLADVLAGFAIAGTFLWLAVGVLRTPERVFGLAAVIAALAVFASGFTTDTAAALGLTVAGAVVWPLVSDGVPEPTTRGAAATTALGFGTVVVILGATLGLDPTPGVTALAAGLGTGLLLALPLAGERLAKKY</sequence>
<dbReference type="PANTHER" id="PTHR14969:SF13">
    <property type="entry name" value="AT30094P"/>
    <property type="match status" value="1"/>
</dbReference>
<evidence type="ECO:0000313" key="3">
    <source>
        <dbReference type="EMBL" id="MBV0902460.1"/>
    </source>
</evidence>
<evidence type="ECO:0000259" key="2">
    <source>
        <dbReference type="SMART" id="SM00014"/>
    </source>
</evidence>
<feature type="transmembrane region" description="Helical" evidence="1">
    <location>
        <begin position="194"/>
        <end position="210"/>
    </location>
</feature>